<sequence length="225" mass="22786">MARSRSSFDFDLSNAIAAATSLSPEDKGKKKQPGVEPLPADLVSFDPGAAAPATEASPAPHVPTPPPRAGQAAASLSDADGSSGESPRPLPKLPDLSGITSPVQRCERIVQWIGEATGATDVFLADAAGLPLAGAVSDTEAKLAGSGLVASSIASLASAVPGNLSSTFEMHIGEGPCFQLIGFQVGPTLFFVGLNRARPLTPNQSLGIRLACRHALGDTLRTGGP</sequence>
<evidence type="ECO:0000256" key="1">
    <source>
        <dbReference type="SAM" id="MobiDB-lite"/>
    </source>
</evidence>
<feature type="compositionally biased region" description="Low complexity" evidence="1">
    <location>
        <begin position="47"/>
        <end position="59"/>
    </location>
</feature>
<evidence type="ECO:0000313" key="3">
    <source>
        <dbReference type="Proteomes" id="UP000440224"/>
    </source>
</evidence>
<dbReference type="AlphaFoldDB" id="A0A6N7PM51"/>
<evidence type="ECO:0000313" key="2">
    <source>
        <dbReference type="EMBL" id="MRG92999.1"/>
    </source>
</evidence>
<proteinExistence type="predicted"/>
<protein>
    <submittedName>
        <fullName evidence="2">Uncharacterized protein</fullName>
    </submittedName>
</protein>
<reference evidence="2 3" key="1">
    <citation type="submission" date="2019-10" db="EMBL/GenBank/DDBJ databases">
        <title>A soil myxobacterium in the family Polyangiaceae.</title>
        <authorList>
            <person name="Li Y."/>
            <person name="Wang J."/>
        </authorList>
    </citation>
    <scope>NUCLEOTIDE SEQUENCE [LARGE SCALE GENOMIC DNA]</scope>
    <source>
        <strain evidence="2 3">DSM 14734</strain>
    </source>
</reference>
<accession>A0A6N7PM51</accession>
<dbReference type="RefSeq" id="WP_153819803.1">
    <property type="nucleotide sequence ID" value="NZ_WJIE01000003.1"/>
</dbReference>
<comment type="caution">
    <text evidence="2">The sequence shown here is derived from an EMBL/GenBank/DDBJ whole genome shotgun (WGS) entry which is preliminary data.</text>
</comment>
<dbReference type="OrthoDB" id="5510151at2"/>
<feature type="compositionally biased region" description="Low complexity" evidence="1">
    <location>
        <begin position="69"/>
        <end position="86"/>
    </location>
</feature>
<gene>
    <name evidence="2" type="ORF">GF068_13820</name>
</gene>
<keyword evidence="3" id="KW-1185">Reference proteome</keyword>
<dbReference type="EMBL" id="WJIE01000003">
    <property type="protein sequence ID" value="MRG92999.1"/>
    <property type="molecule type" value="Genomic_DNA"/>
</dbReference>
<feature type="region of interest" description="Disordered" evidence="1">
    <location>
        <begin position="1"/>
        <end position="99"/>
    </location>
</feature>
<organism evidence="2 3">
    <name type="scientific">Polyangium spumosum</name>
    <dbReference type="NCBI Taxonomy" id="889282"/>
    <lineage>
        <taxon>Bacteria</taxon>
        <taxon>Pseudomonadati</taxon>
        <taxon>Myxococcota</taxon>
        <taxon>Polyangia</taxon>
        <taxon>Polyangiales</taxon>
        <taxon>Polyangiaceae</taxon>
        <taxon>Polyangium</taxon>
    </lineage>
</organism>
<dbReference type="Proteomes" id="UP000440224">
    <property type="component" value="Unassembled WGS sequence"/>
</dbReference>
<name>A0A6N7PM51_9BACT</name>